<dbReference type="Pfam" id="PF12833">
    <property type="entry name" value="HTH_18"/>
    <property type="match status" value="1"/>
</dbReference>
<comment type="caution">
    <text evidence="4">The sequence shown here is derived from an EMBL/GenBank/DDBJ whole genome shotgun (WGS) entry which is preliminary data.</text>
</comment>
<keyword evidence="5" id="KW-1185">Reference proteome</keyword>
<reference evidence="5" key="1">
    <citation type="journal article" date="2019" name="Int. J. Syst. Evol. Microbiol.">
        <title>The Global Catalogue of Microorganisms (GCM) 10K type strain sequencing project: providing services to taxonomists for standard genome sequencing and annotation.</title>
        <authorList>
            <consortium name="The Broad Institute Genomics Platform"/>
            <consortium name="The Broad Institute Genome Sequencing Center for Infectious Disease"/>
            <person name="Wu L."/>
            <person name="Ma J."/>
        </authorList>
    </citation>
    <scope>NUCLEOTIDE SEQUENCE [LARGE SCALE GENOMIC DNA]</scope>
    <source>
        <strain evidence="5">CGMCC 4.7643</strain>
    </source>
</reference>
<dbReference type="InterPro" id="IPR014710">
    <property type="entry name" value="RmlC-like_jellyroll"/>
</dbReference>
<dbReference type="EMBL" id="JBHUKU010000004">
    <property type="protein sequence ID" value="MFD2458486.1"/>
    <property type="molecule type" value="Genomic_DNA"/>
</dbReference>
<dbReference type="PANTHER" id="PTHR11019">
    <property type="entry name" value="HTH-TYPE TRANSCRIPTIONAL REGULATOR NIMR"/>
    <property type="match status" value="1"/>
</dbReference>
<keyword evidence="1" id="KW-0805">Transcription regulation</keyword>
<dbReference type="SUPFAM" id="SSF51182">
    <property type="entry name" value="RmlC-like cupins"/>
    <property type="match status" value="1"/>
</dbReference>
<dbReference type="SUPFAM" id="SSF46689">
    <property type="entry name" value="Homeodomain-like"/>
    <property type="match status" value="1"/>
</dbReference>
<keyword evidence="2" id="KW-0804">Transcription</keyword>
<evidence type="ECO:0000313" key="4">
    <source>
        <dbReference type="EMBL" id="MFD2458486.1"/>
    </source>
</evidence>
<dbReference type="Gene3D" id="2.60.120.10">
    <property type="entry name" value="Jelly Rolls"/>
    <property type="match status" value="1"/>
</dbReference>
<dbReference type="InterPro" id="IPR009057">
    <property type="entry name" value="Homeodomain-like_sf"/>
</dbReference>
<dbReference type="Pfam" id="PF07883">
    <property type="entry name" value="Cupin_2"/>
    <property type="match status" value="1"/>
</dbReference>
<dbReference type="RefSeq" id="WP_345387945.1">
    <property type="nucleotide sequence ID" value="NZ_BAABHG010000002.1"/>
</dbReference>
<protein>
    <submittedName>
        <fullName evidence="4">AraC family transcriptional regulator</fullName>
    </submittedName>
</protein>
<dbReference type="SMART" id="SM00342">
    <property type="entry name" value="HTH_ARAC"/>
    <property type="match status" value="1"/>
</dbReference>
<proteinExistence type="predicted"/>
<dbReference type="InterPro" id="IPR013096">
    <property type="entry name" value="Cupin_2"/>
</dbReference>
<sequence>MSIYRHQPEAPTALRRLAPGGAIDTHWHDEHQIVYAATGVLSVTTGEGRWTIPPSLAIWVPARTTHGHRAYGTTDVHLVGFAPGENPLELTAPTALAVTPLLRELLIAATQDPGGDAGERARLRAVLLDRLRPASARPVHLPAPRDPRLVAVCAALHADPADGRSLAAFGAVAGAGERTLSRLFRAELGMTFPQWRTQSRLHHALVLLARDVPVTVVAHRCGWSTPSAFIDVYRRAFGHTPGRYAR</sequence>
<dbReference type="InterPro" id="IPR018060">
    <property type="entry name" value="HTH_AraC"/>
</dbReference>
<dbReference type="CDD" id="cd06124">
    <property type="entry name" value="cupin_NimR-like_N"/>
    <property type="match status" value="1"/>
</dbReference>
<dbReference type="InterPro" id="IPR011051">
    <property type="entry name" value="RmlC_Cupin_sf"/>
</dbReference>
<evidence type="ECO:0000256" key="1">
    <source>
        <dbReference type="ARBA" id="ARBA00023015"/>
    </source>
</evidence>
<name>A0ABW5GBG2_9PSEU</name>
<evidence type="ECO:0000313" key="5">
    <source>
        <dbReference type="Proteomes" id="UP001597419"/>
    </source>
</evidence>
<dbReference type="Gene3D" id="1.10.10.60">
    <property type="entry name" value="Homeodomain-like"/>
    <property type="match status" value="1"/>
</dbReference>
<dbReference type="PROSITE" id="PS01124">
    <property type="entry name" value="HTH_ARAC_FAMILY_2"/>
    <property type="match status" value="1"/>
</dbReference>
<accession>A0ABW5GBG2</accession>
<feature type="domain" description="HTH araC/xylS-type" evidence="3">
    <location>
        <begin position="150"/>
        <end position="246"/>
    </location>
</feature>
<gene>
    <name evidence="4" type="ORF">ACFSYJ_07745</name>
</gene>
<dbReference type="PANTHER" id="PTHR11019:SF199">
    <property type="entry name" value="HTH-TYPE TRANSCRIPTIONAL REGULATOR NIMR"/>
    <property type="match status" value="1"/>
</dbReference>
<evidence type="ECO:0000259" key="3">
    <source>
        <dbReference type="PROSITE" id="PS01124"/>
    </source>
</evidence>
<organism evidence="4 5">
    <name type="scientific">Amycolatopsis samaneae</name>
    <dbReference type="NCBI Taxonomy" id="664691"/>
    <lineage>
        <taxon>Bacteria</taxon>
        <taxon>Bacillati</taxon>
        <taxon>Actinomycetota</taxon>
        <taxon>Actinomycetes</taxon>
        <taxon>Pseudonocardiales</taxon>
        <taxon>Pseudonocardiaceae</taxon>
        <taxon>Amycolatopsis</taxon>
    </lineage>
</organism>
<dbReference type="Proteomes" id="UP001597419">
    <property type="component" value="Unassembled WGS sequence"/>
</dbReference>
<evidence type="ECO:0000256" key="2">
    <source>
        <dbReference type="ARBA" id="ARBA00023163"/>
    </source>
</evidence>